<dbReference type="AlphaFoldDB" id="A0A1W2TRI3"/>
<dbReference type="InterPro" id="IPR050782">
    <property type="entry name" value="PP1_regulatory_subunit_3"/>
</dbReference>
<feature type="compositionally biased region" description="Low complexity" evidence="1">
    <location>
        <begin position="23"/>
        <end position="33"/>
    </location>
</feature>
<dbReference type="GO" id="GO:0000164">
    <property type="term" value="C:protein phosphatase type 1 complex"/>
    <property type="evidence" value="ECO:0007669"/>
    <property type="project" value="TreeGrafter"/>
</dbReference>
<feature type="region of interest" description="Disordered" evidence="1">
    <location>
        <begin position="1"/>
        <end position="81"/>
    </location>
</feature>
<dbReference type="PROSITE" id="PS51159">
    <property type="entry name" value="CBM21"/>
    <property type="match status" value="1"/>
</dbReference>
<feature type="compositionally biased region" description="Low complexity" evidence="1">
    <location>
        <begin position="70"/>
        <end position="81"/>
    </location>
</feature>
<gene>
    <name evidence="3" type="ORF">SAMD00023353_1501780</name>
</gene>
<feature type="domain" description="CBM21" evidence="2">
    <location>
        <begin position="239"/>
        <end position="353"/>
    </location>
</feature>
<feature type="compositionally biased region" description="Basic and acidic residues" evidence="1">
    <location>
        <begin position="43"/>
        <end position="58"/>
    </location>
</feature>
<evidence type="ECO:0000259" key="2">
    <source>
        <dbReference type="PROSITE" id="PS51159"/>
    </source>
</evidence>
<feature type="compositionally biased region" description="Polar residues" evidence="1">
    <location>
        <begin position="1"/>
        <end position="11"/>
    </location>
</feature>
<accession>A0A1W2TRI3</accession>
<dbReference type="EMBL" id="DF977460">
    <property type="protein sequence ID" value="GAP91088.2"/>
    <property type="molecule type" value="Genomic_DNA"/>
</dbReference>
<feature type="region of interest" description="Disordered" evidence="1">
    <location>
        <begin position="432"/>
        <end position="456"/>
    </location>
</feature>
<feature type="compositionally biased region" description="Polar residues" evidence="1">
    <location>
        <begin position="436"/>
        <end position="445"/>
    </location>
</feature>
<dbReference type="Pfam" id="PF03370">
    <property type="entry name" value="CBM_21"/>
    <property type="match status" value="1"/>
</dbReference>
<dbReference type="Gene3D" id="2.60.40.2440">
    <property type="entry name" value="Carbohydrate binding type-21 domain"/>
    <property type="match status" value="1"/>
</dbReference>
<reference evidence="3" key="1">
    <citation type="submission" date="2016-03" db="EMBL/GenBank/DDBJ databases">
        <title>Draft genome sequence of Rosellinia necatrix.</title>
        <authorList>
            <person name="Kanematsu S."/>
        </authorList>
    </citation>
    <scope>NUCLEOTIDE SEQUENCE [LARGE SCALE GENOMIC DNA]</scope>
    <source>
        <strain evidence="3">W97</strain>
    </source>
</reference>
<dbReference type="GO" id="GO:0008157">
    <property type="term" value="F:protein phosphatase 1 binding"/>
    <property type="evidence" value="ECO:0007669"/>
    <property type="project" value="TreeGrafter"/>
</dbReference>
<feature type="region of interest" description="Disordered" evidence="1">
    <location>
        <begin position="365"/>
        <end position="412"/>
    </location>
</feature>
<dbReference type="Proteomes" id="UP000054516">
    <property type="component" value="Unassembled WGS sequence"/>
</dbReference>
<dbReference type="OrthoDB" id="1881at2759"/>
<protein>
    <recommendedName>
        <fullName evidence="2">CBM21 domain-containing protein</fullName>
    </recommendedName>
</protein>
<dbReference type="PANTHER" id="PTHR12307:SF36">
    <property type="entry name" value="GLYCOGEN-BINDING SUBUNIT 76A"/>
    <property type="match status" value="1"/>
</dbReference>
<dbReference type="STRING" id="77044.A0A1W2TRI3"/>
<dbReference type="InterPro" id="IPR005036">
    <property type="entry name" value="CBM21_dom"/>
</dbReference>
<dbReference type="InterPro" id="IPR038175">
    <property type="entry name" value="CBM21_dom_sf"/>
</dbReference>
<dbReference type="OMA" id="TYSKAVH"/>
<dbReference type="GO" id="GO:2001069">
    <property type="term" value="F:glycogen binding"/>
    <property type="evidence" value="ECO:0007669"/>
    <property type="project" value="TreeGrafter"/>
</dbReference>
<feature type="compositionally biased region" description="Basic and acidic residues" evidence="1">
    <location>
        <begin position="582"/>
        <end position="592"/>
    </location>
</feature>
<feature type="region of interest" description="Disordered" evidence="1">
    <location>
        <begin position="496"/>
        <end position="546"/>
    </location>
</feature>
<evidence type="ECO:0000313" key="3">
    <source>
        <dbReference type="EMBL" id="GAP91088.2"/>
    </source>
</evidence>
<keyword evidence="4" id="KW-1185">Reference proteome</keyword>
<dbReference type="PANTHER" id="PTHR12307">
    <property type="entry name" value="PROTEIN PHOSPHATASE 1 REGULATORY SUBUNIT"/>
    <property type="match status" value="1"/>
</dbReference>
<evidence type="ECO:0000313" key="4">
    <source>
        <dbReference type="Proteomes" id="UP000054516"/>
    </source>
</evidence>
<feature type="region of interest" description="Disordered" evidence="1">
    <location>
        <begin position="568"/>
        <end position="609"/>
    </location>
</feature>
<evidence type="ECO:0000256" key="1">
    <source>
        <dbReference type="SAM" id="MobiDB-lite"/>
    </source>
</evidence>
<name>A0A1W2TRI3_ROSNE</name>
<organism evidence="3">
    <name type="scientific">Rosellinia necatrix</name>
    <name type="common">White root-rot fungus</name>
    <dbReference type="NCBI Taxonomy" id="77044"/>
    <lineage>
        <taxon>Eukaryota</taxon>
        <taxon>Fungi</taxon>
        <taxon>Dikarya</taxon>
        <taxon>Ascomycota</taxon>
        <taxon>Pezizomycotina</taxon>
        <taxon>Sordariomycetes</taxon>
        <taxon>Xylariomycetidae</taxon>
        <taxon>Xylariales</taxon>
        <taxon>Xylariaceae</taxon>
        <taxon>Rosellinia</taxon>
    </lineage>
</organism>
<dbReference type="GO" id="GO:0005979">
    <property type="term" value="P:regulation of glycogen biosynthetic process"/>
    <property type="evidence" value="ECO:0007669"/>
    <property type="project" value="TreeGrafter"/>
</dbReference>
<proteinExistence type="predicted"/>
<sequence>MTSAHPTNIRQSPPPITDGKAMPPGAIISPPESSSEDEGGAGSEDREREIDNMDELKEAISALSQCRVGSPNQSPPSSLLLYPSQVDEHTEASPKPTILAPAIATRHMVSHPRSNTDSHLYISKSAEGSFNTSEEDSDPDEFVTKPPIVRKKSGELVRPALRTTSLRRRPSSMPGTPTFSKAVHFDSNLEHVRHFLQVDRPLAVSTGSSPADNYDSDMEYPFKSLYEWEIVITNFPAETPTRRGLPVRLERVWMSPDQKSLIGYISVANLAFQKSVACRFTFDYWKTTSEVGAQYHNEIRVKEGEIGRDQFQFSIKLSDMANLETKTLYFCIRYNVNGLEYWDNNDGINFQVDFHKKPLPRNALPRNGKKNVQGACSRQANALPRSNRRMNPSTVVRPKSMPAGSMDDFGQGLRLVDNQPIHEFLSESESVLPLKSSKSASTLPSDNLPGRLPTPSGAAFANRYDFGASLSAAKQAQKSPNSSPQQNDGLYMKAHQRNGLGSSEPADVPRTHGGIIPVDPLAVQQPPGFQAYPGAPLSPGAVSPSSTSIASASYEEILNKYCFFNSSKQSSPQLKDGTLRNSRYDGVDERPTHNTTNNRSGTRESPDNINGLCRAGASTTELPLQNHAVYDILPNSADTSTEPGNYLTASSTSSIGPIPDRIQYHHMQRMRDHSPFTSDSRPSTAISC</sequence>